<name>A0A0U5JYT4_LIMRT</name>
<proteinExistence type="predicted"/>
<dbReference type="EMBL" id="LN887687">
    <property type="protein sequence ID" value="CUR42541.1"/>
    <property type="molecule type" value="Genomic_DNA"/>
</dbReference>
<evidence type="ECO:0000313" key="1">
    <source>
        <dbReference type="EMBL" id="CUR42541.1"/>
    </source>
</evidence>
<gene>
    <name evidence="1" type="ORF">LRLP16767_LR202_02186</name>
</gene>
<sequence>MRKISPNILLWIIAILCVIATVLSIPSQKQLNYYKDQLRITNNQINKVEQNEANKLSINDSFNYYSAEITASKKLQEGLSKVVGGIHSNDDWNANKSQIEEDLGPKLAEQLKVYNVDPNTKEWLFKENNGVEIGYGKVKVNNQVPVTAVVSFKTMDNQSAVYLIKMNYDLQNEKVLNYQKIKPVTKQVMNVEGGD</sequence>
<evidence type="ECO:0000313" key="2">
    <source>
        <dbReference type="Proteomes" id="UP000235484"/>
    </source>
</evidence>
<reference evidence="2" key="1">
    <citation type="submission" date="2015-10" db="EMBL/GenBank/DDBJ databases">
        <authorList>
            <person name="Crossman L.C."/>
        </authorList>
    </citation>
    <scope>NUCLEOTIDE SEQUENCE [LARGE SCALE GENOMIC DNA]</scope>
    <source>
        <strain evidence="2">20-2</strain>
    </source>
</reference>
<dbReference type="AlphaFoldDB" id="A0A0U5JYT4"/>
<accession>A0A0U5JYT4</accession>
<protein>
    <submittedName>
        <fullName evidence="1">Uncharacterized protein</fullName>
    </submittedName>
</protein>
<dbReference type="Proteomes" id="UP000235484">
    <property type="component" value="Unassembled WGS sequence"/>
</dbReference>
<dbReference type="RefSeq" id="WP_146024272.1">
    <property type="nucleotide sequence ID" value="NZ_LN887687.1"/>
</dbReference>
<organism evidence="1 2">
    <name type="scientific">Limosilactobacillus reuteri</name>
    <name type="common">Lactobacillus reuteri</name>
    <dbReference type="NCBI Taxonomy" id="1598"/>
    <lineage>
        <taxon>Bacteria</taxon>
        <taxon>Bacillati</taxon>
        <taxon>Bacillota</taxon>
        <taxon>Bacilli</taxon>
        <taxon>Lactobacillales</taxon>
        <taxon>Lactobacillaceae</taxon>
        <taxon>Limosilactobacillus</taxon>
    </lineage>
</organism>